<dbReference type="Proteomes" id="UP001159363">
    <property type="component" value="Chromosome 14"/>
</dbReference>
<keyword evidence="2" id="KW-1185">Reference proteome</keyword>
<organism evidence="1 2">
    <name type="scientific">Dryococelus australis</name>
    <dbReference type="NCBI Taxonomy" id="614101"/>
    <lineage>
        <taxon>Eukaryota</taxon>
        <taxon>Metazoa</taxon>
        <taxon>Ecdysozoa</taxon>
        <taxon>Arthropoda</taxon>
        <taxon>Hexapoda</taxon>
        <taxon>Insecta</taxon>
        <taxon>Pterygota</taxon>
        <taxon>Neoptera</taxon>
        <taxon>Polyneoptera</taxon>
        <taxon>Phasmatodea</taxon>
        <taxon>Verophasmatodea</taxon>
        <taxon>Anareolatae</taxon>
        <taxon>Phasmatidae</taxon>
        <taxon>Eurycanthinae</taxon>
        <taxon>Dryococelus</taxon>
    </lineage>
</organism>
<accession>A0ABQ9G464</accession>
<proteinExistence type="predicted"/>
<reference evidence="1 2" key="1">
    <citation type="submission" date="2023-02" db="EMBL/GenBank/DDBJ databases">
        <title>LHISI_Scaffold_Assembly.</title>
        <authorList>
            <person name="Stuart O.P."/>
            <person name="Cleave R."/>
            <person name="Magrath M.J.L."/>
            <person name="Mikheyev A.S."/>
        </authorList>
    </citation>
    <scope>NUCLEOTIDE SEQUENCE [LARGE SCALE GENOMIC DNA]</scope>
    <source>
        <strain evidence="1">Daus_M_001</strain>
        <tissue evidence="1">Leg muscle</tissue>
    </source>
</reference>
<evidence type="ECO:0000313" key="1">
    <source>
        <dbReference type="EMBL" id="KAJ8867260.1"/>
    </source>
</evidence>
<evidence type="ECO:0000313" key="2">
    <source>
        <dbReference type="Proteomes" id="UP001159363"/>
    </source>
</evidence>
<protein>
    <submittedName>
        <fullName evidence="1">Uncharacterized protein</fullName>
    </submittedName>
</protein>
<dbReference type="EMBL" id="JARBHB010000015">
    <property type="protein sequence ID" value="KAJ8867260.1"/>
    <property type="molecule type" value="Genomic_DNA"/>
</dbReference>
<comment type="caution">
    <text evidence="1">The sequence shown here is derived from an EMBL/GenBank/DDBJ whole genome shotgun (WGS) entry which is preliminary data.</text>
</comment>
<gene>
    <name evidence="1" type="ORF">PR048_031059</name>
</gene>
<name>A0ABQ9G464_9NEOP</name>
<sequence>MEALPSGCACARSSLVSVEAGCALKARFQDPTGVLAFLFLLLAACLCEKIFSSLTGQSGLDTRIRANDDITESVSAHRLLGIELATQHHCHNLQCFNGLQASLCSLMYKYADINCALVVCCHRERRRLDQRSPGGVKHHSNALFITADHATLTVLLVWAAVVQWSDNSPSTKTNLPRFPAWSLSGFSSKGVVVDDFAGRRVFSGISSFSRTSILALLHTHLASPSSALKTSLLRAAGAHNRLICKDQHIQPCFCNVTHFNTRLKSFEYIIPQYNFENRIENDDIMMASTYSENMVYPGTWRVQPYVNHCITWRVQPYVNHCITWRVQPFVNHCITWRVQPYVNHCITWRVQPYVNHCITWRVQPFVNHCITWRVQPYVNHCITWRVQPFVNHCITWRVQPYVNHCITWRVQPYVNHCITWRVQPFVNHCITWRVQPYVNHCITWRVQPYVNHCITWRVQPYVNHCITWRVQPYVNHCITWRMQPFVNHCITWRVQPYVNHCITWRVQPFVNHCITWRVQPYVNHCITWRVQPYVNHCITWRVQPFVNHCITWRVQPYVNHCITWRVQPYVNHCITWRVQPFVNHCITWRVQPYVNHCITWRVQPFVNHCITWRVQPYVNHCITWRVQPYVNHCITWRVQPFVNHCITWRVQPYVNHCITWRVQPYVNHCITWRVQPFVNHCITWRVQPYVNHCITWRVQPYVILQSHDGNTARLVRRSDEALVVRVSVARIAPSLLDLESAGAEAARERGSRQLAACYVASIRCKARLCYAYRNTPCPLFRLTTSFITLLPRISNHDGANRALVSEEIWTALNSEVLRADKLDREDPPTNGIVRHDSHMRNPVTRPGIELGSPWWEASGLTARLPRMKGRSKRSGARRVDRTPNYVNGLTVDGRPEVWTCSSSLGAESIYYFIGPRQRLGSAAVFGVDTPGDTSARGGDFGNLPPRITVSKNCLVQGQPTTVILQRGKESSSVLVCVYSGATSRAVRVAERRAERGQCLYTFLAPLISAPLYTPITLHWFVSKTFHLFAHRAALLSARRSAINMPITLHWFVSKTFHLFAHRAALLSARRSAINTPITLHWFVSKTFHLFAHRAALLSARRSTINTPITLHWFVSKTFHLFAHRAALLSARRSAINTPITLHWFVSKTFHLFAHRAALLSARRSAINTPITLHWFVSKTFHLFAHRAALLSARRSAINTPITLHWFVSKTFHLFAHRAALLSARRSAINTPITLHWFVSKTFHLFAHRAALLSARRSAINTPITLHWFVSDTFHIFAHRAALLSARRSAINTPITLHWFVSDTFHIFAHRAALLSARRSTINTPITLHWFVSKTFHLFAHRAALLSARRSAINTPITLHWFVSKTFHLFAHRAALLSARRSAINTPITLHWFVSKTFHLFAHRAALLSARRSAINTPITLHWFVSKTFHLFAHRAALLSARRSAINTPITLHWFVSKTFHLFAHRAALLSARRSAINAPITLHWFVSDTFHIFAHRAALLSARRSAINTPITLHWFVSDTFHLFAHRAHKAEEYTMCIQVALKKGFQKCSLYSEQPTKHFNVRTLSLGVRSQRVHSTPHAFYDLTTERDCRGTEVALAKRLNCSPPIAANRVQSPAGSFPDLRKWDRRVSSRISPFLRTFIPALLYTHLALPSSTLKSTLLRAAQISSLTRHSTFGVLRSDEGKARFVWSGVGMERRGKRKIPEKTRGPAAYTRWKTTQCAHKYILSTVYKCSVHSEQTIVPVTNARTALFARHSIKMKQADGIPQAGWPVVCAKRSHPSSAVHGEVISTRRSMRLAAGKRLYASWLRVFNGGVKSRPQETAALQKSCFNRVGAAVTERLAYPPPAKMNKVPGGTGAGLSKPPLQVTTGNFATLKPPCCLKIEKNTTTKLHTLTLTTIRDSANPSRVEFKHDSIPITAFSAQCVWLSFEGCMSFPVYLLLARWLEAQWVGIHFFFSMFAPSGSKDFHLIELSSQFLPPPGSQDEQDSIPGRATAGFSHVGIVPGFLGDIPFPPPFHSGAASYSHVTLIGSPYLDIKSRPNLFTHSRFTPIRAVDFSC</sequence>